<feature type="binding site" description="axial binding residue" evidence="5">
    <location>
        <position position="456"/>
    </location>
    <ligand>
        <name>heme</name>
        <dbReference type="ChEBI" id="CHEBI:30413"/>
    </ligand>
    <ligandPart>
        <name>Fe</name>
        <dbReference type="ChEBI" id="CHEBI:18248"/>
    </ligandPart>
</feature>
<evidence type="ECO:0000313" key="8">
    <source>
        <dbReference type="EMBL" id="CAG1982363.1"/>
    </source>
</evidence>
<dbReference type="SUPFAM" id="SSF48264">
    <property type="entry name" value="Cytochrome P450"/>
    <property type="match status" value="1"/>
</dbReference>
<keyword evidence="4 5" id="KW-0408">Iron</keyword>
<evidence type="ECO:0000256" key="5">
    <source>
        <dbReference type="PIRSR" id="PIRSR602401-1"/>
    </source>
</evidence>
<evidence type="ECO:0000259" key="7">
    <source>
        <dbReference type="Pfam" id="PF20684"/>
    </source>
</evidence>
<evidence type="ECO:0000256" key="2">
    <source>
        <dbReference type="ARBA" id="ARBA00022617"/>
    </source>
</evidence>
<dbReference type="InterPro" id="IPR002401">
    <property type="entry name" value="Cyt_P450_E_grp-I"/>
</dbReference>
<dbReference type="GO" id="GO:0020037">
    <property type="term" value="F:heme binding"/>
    <property type="evidence" value="ECO:0007669"/>
    <property type="project" value="InterPro"/>
</dbReference>
<proteinExistence type="predicted"/>
<evidence type="ECO:0000256" key="6">
    <source>
        <dbReference type="SAM" id="Phobius"/>
    </source>
</evidence>
<dbReference type="InterPro" id="IPR036396">
    <property type="entry name" value="Cyt_P450_sf"/>
</dbReference>
<organism evidence="8 9">
    <name type="scientific">Gibberella zeae</name>
    <name type="common">Wheat head blight fungus</name>
    <name type="synonym">Fusarium graminearum</name>
    <dbReference type="NCBI Taxonomy" id="5518"/>
    <lineage>
        <taxon>Eukaryota</taxon>
        <taxon>Fungi</taxon>
        <taxon>Dikarya</taxon>
        <taxon>Ascomycota</taxon>
        <taxon>Pezizomycotina</taxon>
        <taxon>Sordariomycetes</taxon>
        <taxon>Hypocreomycetidae</taxon>
        <taxon>Hypocreales</taxon>
        <taxon>Nectriaceae</taxon>
        <taxon>Fusarium</taxon>
    </lineage>
</organism>
<dbReference type="GO" id="GO:0004497">
    <property type="term" value="F:monooxygenase activity"/>
    <property type="evidence" value="ECO:0007669"/>
    <property type="project" value="InterPro"/>
</dbReference>
<sequence length="1474" mass="168134">MAILPLAAAVVAVALFVKYLLDPFLSPLRQVPGPKLFAATRWRLAYEDWKGTRTRTINALHKKYGPVVRIGPNEISFNSLSALRTIYGPGSRFGRTSFYRMFDVYGEQNLFTFHSPKDHGDRKKLLSHAYSKTAVLKPATARMIERQAWRYLNLIDSEPEGVSEIFSTLHYYSLDNITAFVYGKYGATAAVRGSKIHRDLISDILHPSRRRLSWCIVHVKGFTQWLYRQSSFMGALVKPILPMQQPTTYTGIRAYALSAFKQFRAEADSQEVKFTEDEHVSILERLWQYHETQRPDGMRDLQMASECADHFLAGIDTTSDTLMFLVWSLSLPGNEKFQEKLREEVQAISDDSLNKQGIPKAEVADRCVYLQAVIKETLRLYAPLPSTEPRSTGDDVTIDGYVIPKNTVVGMSPWIMHRNEEVFENPLVFNPERWLGEKASELNRWFWGFSSGGRMCIGMHLAMAEMTVLGAALYREYRTTIAPGFEDTSPAITARVETFYDERFPKVKMRRQNAFRGIIKLLLIAVGLFSLLVTAGEEPKQWTPDDPCPTSIHAIIPNYRTKSEFGTFEGVHEALKTCPNISELHMSCRFGSRRHRLPFKLDGSERYISRPQILSLTGYEFDHDEWSDIRPQGTHPTFGNAVWPNDGIWPVSSSTNPVVTWVVEMFYKARWQWECLQGFMTHLGLLPWPLHSDLWKYEGYSKEWYSQRHTPAERRSMENIQRWLEAMDFSQIHSLTISEYMNVPLGKGVYHDLPRALTRLKTLKVEGQWVNPRYETLSNDQYEDKEYPSPENDWLEPLLPPALDFITAVRPGLESLTWTESGPVRNEVLETVLKHHGSSLTDLEWTNTEPKASSFSEEQLRSLGQWAPGLTNLTINLGRVHGVWPWKHLKAVAESLPRLTNLTIYLDMYDESSNFDYWKLLPAKLPLTQEASLDMFNILNLFKTGDKIQNVEFRQGDWEAPTDGPKIWEGDWAIRGPRMWTKCTLDVQRKWSKPTFTMVVGNCPFLVTPCSVCDEPEFPSSDSATDFELHRSKLPDVVFGCMDPDYSVASYECHYCSAKFVSKLHPVSAAFQLSYSRRRIRIENSDASATKSSKNEFSSIEKHPPASLLHLDSCTDTVYTMNITAEQAARSHETKSDMMLGVSVLLMVLGSAFVAVRLWCRNLIKSTGRDDIASVLALAFLIACGISVAAMTRYGLGRHDWTLSIDQVALYGRCFWLSVLFYTLSLYFCKMAFLLQYLRIMNVSRMRWVYIGTMIFISIWSPMQVVAISLSCIPLQAFWDPRIKGKCFEHQTLMWYINAIIHIVMDFALIVLPLPIVWRLKLPLSQKFWLSGIFGLGIFTIAISILRLQWLTPEPDITWWNVTAASWSMAELVSGIACSCLPTYKPLLNKVKSLIPSLKYGESTHSLHGVVTDDSGRTIVMTSEDAPYGSRPAVPNSMLTYGTETNITASKSVYTDERKLRKSSKSSIRKGEEC</sequence>
<dbReference type="CDD" id="cd11059">
    <property type="entry name" value="CYP_fungal"/>
    <property type="match status" value="1"/>
</dbReference>
<evidence type="ECO:0000256" key="3">
    <source>
        <dbReference type="ARBA" id="ARBA00022723"/>
    </source>
</evidence>
<comment type="caution">
    <text evidence="8">The sequence shown here is derived from an EMBL/GenBank/DDBJ whole genome shotgun (WGS) entry which is preliminary data.</text>
</comment>
<feature type="transmembrane region" description="Helical" evidence="6">
    <location>
        <begin position="1172"/>
        <end position="1196"/>
    </location>
</feature>
<keyword evidence="3 5" id="KW-0479">Metal-binding</keyword>
<dbReference type="InterPro" id="IPR049326">
    <property type="entry name" value="Rhodopsin_dom_fungi"/>
</dbReference>
<comment type="cofactor">
    <cofactor evidence="1 5">
        <name>heme</name>
        <dbReference type="ChEBI" id="CHEBI:30413"/>
    </cofactor>
</comment>
<dbReference type="InterPro" id="IPR001128">
    <property type="entry name" value="Cyt_P450"/>
</dbReference>
<dbReference type="InterPro" id="IPR050121">
    <property type="entry name" value="Cytochrome_P450_monoxygenase"/>
</dbReference>
<reference evidence="8" key="1">
    <citation type="submission" date="2021-03" db="EMBL/GenBank/DDBJ databases">
        <authorList>
            <person name="Alouane T."/>
            <person name="Langin T."/>
            <person name="Bonhomme L."/>
        </authorList>
    </citation>
    <scope>NUCLEOTIDE SEQUENCE</scope>
    <source>
        <strain evidence="8">MDC_Fg202</strain>
    </source>
</reference>
<evidence type="ECO:0000256" key="4">
    <source>
        <dbReference type="ARBA" id="ARBA00023004"/>
    </source>
</evidence>
<gene>
    <name evidence="8" type="ORF">MDCFG202_LOCUS228497</name>
</gene>
<feature type="transmembrane region" description="Helical" evidence="6">
    <location>
        <begin position="1248"/>
        <end position="1273"/>
    </location>
</feature>
<name>A0A9N8WRJ1_GIBZA</name>
<dbReference type="PANTHER" id="PTHR24305:SF164">
    <property type="entry name" value="P450, PUTATIVE (EUROFUNG)-RELATED"/>
    <property type="match status" value="1"/>
</dbReference>
<protein>
    <recommendedName>
        <fullName evidence="7">Rhodopsin domain-containing protein</fullName>
    </recommendedName>
</protein>
<evidence type="ECO:0000256" key="1">
    <source>
        <dbReference type="ARBA" id="ARBA00001971"/>
    </source>
</evidence>
<keyword evidence="6" id="KW-0472">Membrane</keyword>
<dbReference type="Gene3D" id="1.10.630.10">
    <property type="entry name" value="Cytochrome P450"/>
    <property type="match status" value="1"/>
</dbReference>
<feature type="transmembrane region" description="Helical" evidence="6">
    <location>
        <begin position="1293"/>
        <end position="1316"/>
    </location>
</feature>
<dbReference type="Proteomes" id="UP000746612">
    <property type="component" value="Unassembled WGS sequence"/>
</dbReference>
<dbReference type="GO" id="GO:0005506">
    <property type="term" value="F:iron ion binding"/>
    <property type="evidence" value="ECO:0007669"/>
    <property type="project" value="InterPro"/>
</dbReference>
<dbReference type="InterPro" id="IPR017972">
    <property type="entry name" value="Cyt_P450_CS"/>
</dbReference>
<dbReference type="PROSITE" id="PS00086">
    <property type="entry name" value="CYTOCHROME_P450"/>
    <property type="match status" value="1"/>
</dbReference>
<keyword evidence="2 5" id="KW-0349">Heme</keyword>
<dbReference type="Pfam" id="PF00067">
    <property type="entry name" value="p450"/>
    <property type="match status" value="1"/>
</dbReference>
<dbReference type="GO" id="GO:0016705">
    <property type="term" value="F:oxidoreductase activity, acting on paired donors, with incorporation or reduction of molecular oxygen"/>
    <property type="evidence" value="ECO:0007669"/>
    <property type="project" value="InterPro"/>
</dbReference>
<feature type="transmembrane region" description="Helical" evidence="6">
    <location>
        <begin position="1138"/>
        <end position="1160"/>
    </location>
</feature>
<dbReference type="EMBL" id="CAJPIJ010000127">
    <property type="protein sequence ID" value="CAG1982363.1"/>
    <property type="molecule type" value="Genomic_DNA"/>
</dbReference>
<dbReference type="PRINTS" id="PR00385">
    <property type="entry name" value="P450"/>
</dbReference>
<accession>A0A9N8WRJ1</accession>
<keyword evidence="6" id="KW-0812">Transmembrane</keyword>
<feature type="transmembrane region" description="Helical" evidence="6">
    <location>
        <begin position="1328"/>
        <end position="1350"/>
    </location>
</feature>
<dbReference type="PANTHER" id="PTHR24305">
    <property type="entry name" value="CYTOCHROME P450"/>
    <property type="match status" value="1"/>
</dbReference>
<keyword evidence="6" id="KW-1133">Transmembrane helix</keyword>
<dbReference type="Pfam" id="PF20684">
    <property type="entry name" value="Fung_rhodopsin"/>
    <property type="match status" value="1"/>
</dbReference>
<feature type="domain" description="Rhodopsin" evidence="7">
    <location>
        <begin position="1156"/>
        <end position="1390"/>
    </location>
</feature>
<evidence type="ECO:0000313" key="9">
    <source>
        <dbReference type="Proteomes" id="UP000746612"/>
    </source>
</evidence>
<dbReference type="PRINTS" id="PR00463">
    <property type="entry name" value="EP450I"/>
</dbReference>
<feature type="transmembrane region" description="Helical" evidence="6">
    <location>
        <begin position="1208"/>
        <end position="1228"/>
    </location>
</feature>